<dbReference type="Proteomes" id="UP001220610">
    <property type="component" value="Chromosome"/>
</dbReference>
<dbReference type="Pfam" id="PF10502">
    <property type="entry name" value="Peptidase_S26"/>
    <property type="match status" value="1"/>
</dbReference>
<keyword evidence="3" id="KW-1133">Transmembrane helix</keyword>
<reference evidence="5" key="1">
    <citation type="submission" date="2023-03" db="EMBL/GenBank/DDBJ databases">
        <title>Andean soil-derived lignocellulolytic bacterial consortium as a source of novel taxa and putative plastic-active enzymes.</title>
        <authorList>
            <person name="Diaz-Garcia L."/>
            <person name="Chuvochina M."/>
            <person name="Feuerriegel G."/>
            <person name="Bunk B."/>
            <person name="Sproer C."/>
            <person name="Streit W.R."/>
            <person name="Rodriguez L.M."/>
            <person name="Overmann J."/>
            <person name="Jimenez D.J."/>
        </authorList>
    </citation>
    <scope>NUCLEOTIDE SEQUENCE</scope>
    <source>
        <strain evidence="5">MAG 7</strain>
    </source>
</reference>
<evidence type="ECO:0000256" key="2">
    <source>
        <dbReference type="ARBA" id="ARBA00019232"/>
    </source>
</evidence>
<comment type="similarity">
    <text evidence="1 3">Belongs to the peptidase S26 family.</text>
</comment>
<proteinExistence type="inferred from homology"/>
<dbReference type="PANTHER" id="PTHR43390:SF1">
    <property type="entry name" value="CHLOROPLAST PROCESSING PEPTIDASE"/>
    <property type="match status" value="1"/>
</dbReference>
<dbReference type="GO" id="GO:0006465">
    <property type="term" value="P:signal peptide processing"/>
    <property type="evidence" value="ECO:0007669"/>
    <property type="project" value="InterPro"/>
</dbReference>
<comment type="subcellular location">
    <subcellularLocation>
        <location evidence="3">Membrane</location>
        <topology evidence="3">Single-pass type II membrane protein</topology>
    </subcellularLocation>
</comment>
<feature type="domain" description="Peptidase S26" evidence="4">
    <location>
        <begin position="16"/>
        <end position="232"/>
    </location>
</feature>
<dbReference type="GO" id="GO:0016020">
    <property type="term" value="C:membrane"/>
    <property type="evidence" value="ECO:0007669"/>
    <property type="project" value="UniProtKB-SubCell"/>
</dbReference>
<dbReference type="SUPFAM" id="SSF51306">
    <property type="entry name" value="LexA/Signal peptidase"/>
    <property type="match status" value="1"/>
</dbReference>
<dbReference type="CDD" id="cd06530">
    <property type="entry name" value="S26_SPase_I"/>
    <property type="match status" value="1"/>
</dbReference>
<keyword evidence="3" id="KW-0472">Membrane</keyword>
<name>A0AAJ5WSE1_9BACT</name>
<dbReference type="PANTHER" id="PTHR43390">
    <property type="entry name" value="SIGNAL PEPTIDASE I"/>
    <property type="match status" value="1"/>
</dbReference>
<dbReference type="EMBL" id="CP119311">
    <property type="protein sequence ID" value="WEK33600.1"/>
    <property type="molecule type" value="Genomic_DNA"/>
</dbReference>
<dbReference type="InterPro" id="IPR000223">
    <property type="entry name" value="Pept_S26A_signal_pept_1"/>
</dbReference>
<comment type="catalytic activity">
    <reaction evidence="3">
        <text>Cleavage of hydrophobic, N-terminal signal or leader sequences from secreted and periplasmic proteins.</text>
        <dbReference type="EC" id="3.4.21.89"/>
    </reaction>
</comment>
<evidence type="ECO:0000313" key="5">
    <source>
        <dbReference type="EMBL" id="WEK33600.1"/>
    </source>
</evidence>
<dbReference type="GO" id="GO:0004252">
    <property type="term" value="F:serine-type endopeptidase activity"/>
    <property type="evidence" value="ECO:0007669"/>
    <property type="project" value="InterPro"/>
</dbReference>
<dbReference type="AlphaFoldDB" id="A0AAJ5WSE1"/>
<sequence length="233" mass="26636">MTRKKALKTSVYCLISLCTLYFIAKYTGLLAMYSIPTSSSLPAFGPGDRIWASNLVTPKRFDHLLFRYHDSVLGRTDTYIFRLCGLPGDEVEIRNGDLYVNKQNVDKRLELNLYYLVKTDNPLLLQESFEFDEYSGPIKRDSGILAPLPNNQLSVLDKHHIPYQRYIVNQKGEADPGIQAVYNQPWNVDHFGPVQVPEGQYFVLGNNRYAAQDSRYIGFVKEDDVVGVMVAKW</sequence>
<evidence type="ECO:0000259" key="4">
    <source>
        <dbReference type="Pfam" id="PF10502"/>
    </source>
</evidence>
<dbReference type="InterPro" id="IPR019533">
    <property type="entry name" value="Peptidase_S26"/>
</dbReference>
<keyword evidence="3" id="KW-0645">Protease</keyword>
<gene>
    <name evidence="5" type="primary">lepB</name>
    <name evidence="5" type="ORF">P0Y53_14000</name>
</gene>
<dbReference type="Gene3D" id="2.10.109.10">
    <property type="entry name" value="Umud Fragment, subunit A"/>
    <property type="match status" value="1"/>
</dbReference>
<evidence type="ECO:0000313" key="6">
    <source>
        <dbReference type="Proteomes" id="UP001220610"/>
    </source>
</evidence>
<keyword evidence="3" id="KW-0812">Transmembrane</keyword>
<protein>
    <recommendedName>
        <fullName evidence="2 3">Signal peptidase I</fullName>
        <ecNumber evidence="3">3.4.21.89</ecNumber>
    </recommendedName>
</protein>
<accession>A0AAJ5WSE1</accession>
<dbReference type="NCBIfam" id="TIGR02227">
    <property type="entry name" value="sigpep_I_bact"/>
    <property type="match status" value="1"/>
</dbReference>
<keyword evidence="3 5" id="KW-0378">Hydrolase</keyword>
<dbReference type="GO" id="GO:0009003">
    <property type="term" value="F:signal peptidase activity"/>
    <property type="evidence" value="ECO:0007669"/>
    <property type="project" value="UniProtKB-EC"/>
</dbReference>
<dbReference type="InterPro" id="IPR036286">
    <property type="entry name" value="LexA/Signal_pep-like_sf"/>
</dbReference>
<evidence type="ECO:0000256" key="3">
    <source>
        <dbReference type="RuleBase" id="RU362042"/>
    </source>
</evidence>
<feature type="transmembrane region" description="Helical" evidence="3">
    <location>
        <begin position="12"/>
        <end position="33"/>
    </location>
</feature>
<organism evidence="5 6">
    <name type="scientific">Candidatus Pseudobacter hemicellulosilyticus</name>
    <dbReference type="NCBI Taxonomy" id="3121375"/>
    <lineage>
        <taxon>Bacteria</taxon>
        <taxon>Pseudomonadati</taxon>
        <taxon>Bacteroidota</taxon>
        <taxon>Chitinophagia</taxon>
        <taxon>Chitinophagales</taxon>
        <taxon>Chitinophagaceae</taxon>
        <taxon>Pseudobacter</taxon>
    </lineage>
</organism>
<evidence type="ECO:0000256" key="1">
    <source>
        <dbReference type="ARBA" id="ARBA00009370"/>
    </source>
</evidence>
<dbReference type="PRINTS" id="PR00727">
    <property type="entry name" value="LEADERPTASE"/>
</dbReference>
<dbReference type="EC" id="3.4.21.89" evidence="3"/>